<keyword evidence="3" id="KW-1185">Reference proteome</keyword>
<accession>A0AAU9ST71</accession>
<evidence type="ECO:0000313" key="2">
    <source>
        <dbReference type="EMBL" id="CAH2070267.1"/>
    </source>
</evidence>
<sequence>MSSLAKAKMNGDLDLDVSRGDLNPGRFREDEFESDSFDAMSGDDDKQEQRPKKKKKKTKYHRHTSHQIQELES</sequence>
<feature type="compositionally biased region" description="Acidic residues" evidence="1">
    <location>
        <begin position="30"/>
        <end position="42"/>
    </location>
</feature>
<dbReference type="EMBL" id="OU466862">
    <property type="protein sequence ID" value="CAH2070267.1"/>
    <property type="molecule type" value="Genomic_DNA"/>
</dbReference>
<dbReference type="Proteomes" id="UP000836841">
    <property type="component" value="Chromosome 6"/>
</dbReference>
<name>A0AAU9ST71_THLAR</name>
<evidence type="ECO:0000313" key="3">
    <source>
        <dbReference type="Proteomes" id="UP000836841"/>
    </source>
</evidence>
<gene>
    <name evidence="2" type="ORF">TAV2_LOCUS20508</name>
</gene>
<reference evidence="2 3" key="1">
    <citation type="submission" date="2022-03" db="EMBL/GenBank/DDBJ databases">
        <authorList>
            <person name="Nunn A."/>
            <person name="Chopra R."/>
            <person name="Nunn A."/>
            <person name="Contreras Garrido A."/>
        </authorList>
    </citation>
    <scope>NUCLEOTIDE SEQUENCE [LARGE SCALE GENOMIC DNA]</scope>
</reference>
<protein>
    <submittedName>
        <fullName evidence="2">Uncharacterized protein</fullName>
    </submittedName>
</protein>
<feature type="compositionally biased region" description="Basic residues" evidence="1">
    <location>
        <begin position="51"/>
        <end position="65"/>
    </location>
</feature>
<proteinExistence type="predicted"/>
<evidence type="ECO:0000256" key="1">
    <source>
        <dbReference type="SAM" id="MobiDB-lite"/>
    </source>
</evidence>
<dbReference type="AlphaFoldDB" id="A0AAU9ST71"/>
<feature type="region of interest" description="Disordered" evidence="1">
    <location>
        <begin position="1"/>
        <end position="73"/>
    </location>
</feature>
<organism evidence="2 3">
    <name type="scientific">Thlaspi arvense</name>
    <name type="common">Field penny-cress</name>
    <dbReference type="NCBI Taxonomy" id="13288"/>
    <lineage>
        <taxon>Eukaryota</taxon>
        <taxon>Viridiplantae</taxon>
        <taxon>Streptophyta</taxon>
        <taxon>Embryophyta</taxon>
        <taxon>Tracheophyta</taxon>
        <taxon>Spermatophyta</taxon>
        <taxon>Magnoliopsida</taxon>
        <taxon>eudicotyledons</taxon>
        <taxon>Gunneridae</taxon>
        <taxon>Pentapetalae</taxon>
        <taxon>rosids</taxon>
        <taxon>malvids</taxon>
        <taxon>Brassicales</taxon>
        <taxon>Brassicaceae</taxon>
        <taxon>Thlaspideae</taxon>
        <taxon>Thlaspi</taxon>
    </lineage>
</organism>